<dbReference type="EMBL" id="JACOGA010000003">
    <property type="protein sequence ID" value="MBC3872862.1"/>
    <property type="molecule type" value="Genomic_DNA"/>
</dbReference>
<evidence type="ECO:0000313" key="3">
    <source>
        <dbReference type="Proteomes" id="UP000624279"/>
    </source>
</evidence>
<evidence type="ECO:0000259" key="1">
    <source>
        <dbReference type="SMART" id="SM00954"/>
    </source>
</evidence>
<dbReference type="CDD" id="cd05399">
    <property type="entry name" value="NT_Rel-Spo_like"/>
    <property type="match status" value="1"/>
</dbReference>
<dbReference type="InterPro" id="IPR052366">
    <property type="entry name" value="GTP_Pyrophosphokinase"/>
</dbReference>
<name>A0ABR6Y8C3_9BURK</name>
<reference evidence="2 3" key="1">
    <citation type="submission" date="2020-08" db="EMBL/GenBank/DDBJ databases">
        <title>Novel species isolated from subtropical streams in China.</title>
        <authorList>
            <person name="Lu H."/>
        </authorList>
    </citation>
    <scope>NUCLEOTIDE SEQUENCE [LARGE SCALE GENOMIC DNA]</scope>
    <source>
        <strain evidence="2 3">LX15W</strain>
    </source>
</reference>
<dbReference type="SMART" id="SM00954">
    <property type="entry name" value="RelA_SpoT"/>
    <property type="match status" value="1"/>
</dbReference>
<keyword evidence="3" id="KW-1185">Reference proteome</keyword>
<organism evidence="2 3">
    <name type="scientific">Undibacterium flavidum</name>
    <dbReference type="NCBI Taxonomy" id="2762297"/>
    <lineage>
        <taxon>Bacteria</taxon>
        <taxon>Pseudomonadati</taxon>
        <taxon>Pseudomonadota</taxon>
        <taxon>Betaproteobacteria</taxon>
        <taxon>Burkholderiales</taxon>
        <taxon>Oxalobacteraceae</taxon>
        <taxon>Undibacterium</taxon>
    </lineage>
</organism>
<comment type="caution">
    <text evidence="2">The sequence shown here is derived from an EMBL/GenBank/DDBJ whole genome shotgun (WGS) entry which is preliminary data.</text>
</comment>
<sequence>MSIEKNIQKYSKGEVNRAGIKLLEKNDSEYAAAKVILDNWRACHITPLNGFQKALRKKLVKIDDSSLVSQRLKRTPSILSKLERNPKMLLSRMQDIGGIRAVVKNIQKVRELETAYKKGTRVFSIVDGGKDYINYPKTSGYRGIHLIFKCKNGFSIELQVRTHIQHAWATAVETMGTFLNNSLKSSEGPEEWLEFFALASSAFAILENTPRIPGHENLSDQQTFEKVLRVEKQLDVLNKLSGFRVVARHISNDKGKGKYHLITLDLDSMRANIQSYEAKYINVANIEYSRKEAEVNSGKNLQVVLVSSESIIALKKAYPSYFLDAELFFKQIATIRKRLEKRKTTLK</sequence>
<dbReference type="Pfam" id="PF04607">
    <property type="entry name" value="RelA_SpoT"/>
    <property type="match status" value="1"/>
</dbReference>
<dbReference type="Gene3D" id="3.30.460.10">
    <property type="entry name" value="Beta Polymerase, domain 2"/>
    <property type="match status" value="1"/>
</dbReference>
<dbReference type="InterPro" id="IPR007685">
    <property type="entry name" value="RelA_SpoT"/>
</dbReference>
<evidence type="ECO:0000313" key="2">
    <source>
        <dbReference type="EMBL" id="MBC3872862.1"/>
    </source>
</evidence>
<dbReference type="PANTHER" id="PTHR47837">
    <property type="entry name" value="GTP PYROPHOSPHOKINASE YJBM"/>
    <property type="match status" value="1"/>
</dbReference>
<accession>A0ABR6Y8C3</accession>
<dbReference type="PANTHER" id="PTHR47837:SF1">
    <property type="entry name" value="GTP PYROPHOSPHOKINASE YJBM"/>
    <property type="match status" value="1"/>
</dbReference>
<feature type="domain" description="RelA/SpoT" evidence="1">
    <location>
        <begin position="70"/>
        <end position="183"/>
    </location>
</feature>
<dbReference type="SUPFAM" id="SSF81301">
    <property type="entry name" value="Nucleotidyltransferase"/>
    <property type="match status" value="1"/>
</dbReference>
<dbReference type="RefSeq" id="WP_186940897.1">
    <property type="nucleotide sequence ID" value="NZ_JACOGA010000003.1"/>
</dbReference>
<protein>
    <submittedName>
        <fullName evidence="2">RelA/SpoT domain-containing protein</fullName>
    </submittedName>
</protein>
<dbReference type="Proteomes" id="UP000624279">
    <property type="component" value="Unassembled WGS sequence"/>
</dbReference>
<gene>
    <name evidence="2" type="ORF">H8K55_04615</name>
</gene>
<proteinExistence type="predicted"/>
<dbReference type="InterPro" id="IPR043519">
    <property type="entry name" value="NT_sf"/>
</dbReference>